<protein>
    <submittedName>
        <fullName evidence="2">Uncharacterized protein</fullName>
    </submittedName>
</protein>
<evidence type="ECO:0000313" key="2">
    <source>
        <dbReference type="EMBL" id="RYO83243.1"/>
    </source>
</evidence>
<organism evidence="2 3">
    <name type="scientific">Monosporascus cannonballus</name>
    <dbReference type="NCBI Taxonomy" id="155416"/>
    <lineage>
        <taxon>Eukaryota</taxon>
        <taxon>Fungi</taxon>
        <taxon>Dikarya</taxon>
        <taxon>Ascomycota</taxon>
        <taxon>Pezizomycotina</taxon>
        <taxon>Sordariomycetes</taxon>
        <taxon>Xylariomycetidae</taxon>
        <taxon>Xylariales</taxon>
        <taxon>Xylariales incertae sedis</taxon>
        <taxon>Monosporascus</taxon>
    </lineage>
</organism>
<comment type="caution">
    <text evidence="2">The sequence shown here is derived from an EMBL/GenBank/DDBJ whole genome shotgun (WGS) entry which is preliminary data.</text>
</comment>
<sequence length="221" mass="23612">MPRRKRVPPQDTQDNGSRTGLDRLRQDGRKRARSTEQGHGQAGRISEVSSDSGFERVTKRKRSDTESQAPSVRSGSCFCRALQATASQGCNRRRYLEDQASMGVHTIAPTSPAGVEAAAHLPPTKGHAERGGRCNSCGLSPQVLLSVTKKALASDDSLLDNLPEGGETELLLSQSALLVLRSCSSIIQSHLISRLTDGPGRNDSKNLAKPSSSRLATSGLI</sequence>
<feature type="region of interest" description="Disordered" evidence="1">
    <location>
        <begin position="1"/>
        <end position="72"/>
    </location>
</feature>
<dbReference type="EMBL" id="QJNS01000193">
    <property type="protein sequence ID" value="RYO83243.1"/>
    <property type="molecule type" value="Genomic_DNA"/>
</dbReference>
<name>A0ABY0H323_9PEZI</name>
<keyword evidence="3" id="KW-1185">Reference proteome</keyword>
<gene>
    <name evidence="2" type="ORF">DL762_006222</name>
</gene>
<feature type="region of interest" description="Disordered" evidence="1">
    <location>
        <begin position="195"/>
        <end position="221"/>
    </location>
</feature>
<reference evidence="2 3" key="1">
    <citation type="submission" date="2018-06" db="EMBL/GenBank/DDBJ databases">
        <title>Complete Genomes of Monosporascus.</title>
        <authorList>
            <person name="Robinson A.J."/>
            <person name="Natvig D.O."/>
        </authorList>
    </citation>
    <scope>NUCLEOTIDE SEQUENCE [LARGE SCALE GENOMIC DNA]</scope>
    <source>
        <strain evidence="2 3">CBS 609.92</strain>
    </source>
</reference>
<feature type="compositionally biased region" description="Basic and acidic residues" evidence="1">
    <location>
        <begin position="20"/>
        <end position="36"/>
    </location>
</feature>
<evidence type="ECO:0000256" key="1">
    <source>
        <dbReference type="SAM" id="MobiDB-lite"/>
    </source>
</evidence>
<feature type="compositionally biased region" description="Polar residues" evidence="1">
    <location>
        <begin position="209"/>
        <end position="221"/>
    </location>
</feature>
<evidence type="ECO:0000313" key="3">
    <source>
        <dbReference type="Proteomes" id="UP000294003"/>
    </source>
</evidence>
<accession>A0ABY0H323</accession>
<proteinExistence type="predicted"/>
<dbReference type="Proteomes" id="UP000294003">
    <property type="component" value="Unassembled WGS sequence"/>
</dbReference>